<evidence type="ECO:0000313" key="1">
    <source>
        <dbReference type="EMBL" id="AEQ39242.1"/>
    </source>
</evidence>
<reference evidence="1 2" key="1">
    <citation type="journal article" date="2012" name="J. Gen. Virol.">
        <title>Isolation and characterization of a bacteriophage F20 virulent to Enterobacter aerogenes.</title>
        <authorList>
            <person name="Mishra C.K."/>
            <person name="Choi T.J."/>
            <person name="Kang S.C."/>
        </authorList>
    </citation>
    <scope>NUCLEOTIDE SEQUENCE [LARGE SCALE GENOMIC DNA]</scope>
</reference>
<evidence type="ECO:0000313" key="2">
    <source>
        <dbReference type="Proteomes" id="UP000258500"/>
    </source>
</evidence>
<dbReference type="EMBL" id="JN672684">
    <property type="protein sequence ID" value="AEQ39242.1"/>
    <property type="molecule type" value="Genomic_DNA"/>
</dbReference>
<keyword evidence="2" id="KW-1185">Reference proteome</keyword>
<organism evidence="1 2">
    <name type="scientific">Enterobacter phage F20</name>
    <dbReference type="NCBI Taxonomy" id="2886900"/>
    <lineage>
        <taxon>Viruses</taxon>
        <taxon>Duplodnaviria</taxon>
        <taxon>Heunggongvirae</taxon>
        <taxon>Uroviricota</taxon>
        <taxon>Caudoviricetes</taxon>
        <taxon>Drexlerviridae</taxon>
        <taxon>Webervirus</taxon>
        <taxon>Webervirus F20</taxon>
    </lineage>
</organism>
<dbReference type="GeneID" id="40526450"/>
<protein>
    <submittedName>
        <fullName evidence="1">Uncharacterized protein</fullName>
    </submittedName>
</protein>
<accession>G5DML4</accession>
<dbReference type="Proteomes" id="UP000258500">
    <property type="component" value="Segment"/>
</dbReference>
<sequence>MIRLSDFDRHCLTGQFGEAPVMCKIVKMNGGFTNRIDNLRSLAIRNRLYVQVDDSVLARQVKFEFGVGFYYQVTRNKTVIRSSDVIKFGYVWTNGIY</sequence>
<name>G5DML4_9CAUD</name>
<proteinExistence type="predicted"/>
<dbReference type="RefSeq" id="YP_009666239.1">
    <property type="nucleotide sequence ID" value="NC_043469.1"/>
</dbReference>